<evidence type="ECO:0000256" key="6">
    <source>
        <dbReference type="ARBA" id="ARBA00023098"/>
    </source>
</evidence>
<dbReference type="PROSITE" id="PS50195">
    <property type="entry name" value="PX"/>
    <property type="match status" value="1"/>
</dbReference>
<feature type="domain" description="PX" evidence="10">
    <location>
        <begin position="212"/>
        <end position="350"/>
    </location>
</feature>
<organism evidence="11">
    <name type="scientific">Absidia glauca</name>
    <name type="common">Pin mould</name>
    <dbReference type="NCBI Taxonomy" id="4829"/>
    <lineage>
        <taxon>Eukaryota</taxon>
        <taxon>Fungi</taxon>
        <taxon>Fungi incertae sedis</taxon>
        <taxon>Mucoromycota</taxon>
        <taxon>Mucoromycotina</taxon>
        <taxon>Mucoromycetes</taxon>
        <taxon>Mucorales</taxon>
        <taxon>Cunninghamellaceae</taxon>
        <taxon>Absidia</taxon>
    </lineage>
</organism>
<dbReference type="STRING" id="4829.A0A168L2P0"/>
<evidence type="ECO:0000256" key="5">
    <source>
        <dbReference type="ARBA" id="ARBA00022963"/>
    </source>
</evidence>
<dbReference type="InterPro" id="IPR001683">
    <property type="entry name" value="PX_dom"/>
</dbReference>
<feature type="domain" description="PLD phosphodiesterase" evidence="9">
    <location>
        <begin position="945"/>
        <end position="972"/>
    </location>
</feature>
<dbReference type="GO" id="GO:0035556">
    <property type="term" value="P:intracellular signal transduction"/>
    <property type="evidence" value="ECO:0007669"/>
    <property type="project" value="InterPro"/>
</dbReference>
<dbReference type="Gene3D" id="3.30.870.10">
    <property type="entry name" value="Endonuclease Chain A"/>
    <property type="match status" value="2"/>
</dbReference>
<dbReference type="SMART" id="SM00155">
    <property type="entry name" value="PLDc"/>
    <property type="match status" value="1"/>
</dbReference>
<dbReference type="EMBL" id="LT550481">
    <property type="protein sequence ID" value="SAL95926.1"/>
    <property type="molecule type" value="Genomic_DNA"/>
</dbReference>
<reference evidence="11" key="1">
    <citation type="submission" date="2016-04" db="EMBL/GenBank/DDBJ databases">
        <authorList>
            <person name="Evans L.H."/>
            <person name="Alamgir A."/>
            <person name="Owens N."/>
            <person name="Weber N.D."/>
            <person name="Virtaneva K."/>
            <person name="Barbian K."/>
            <person name="Babar A."/>
            <person name="Rosenke K."/>
        </authorList>
    </citation>
    <scope>NUCLEOTIDE SEQUENCE [LARGE SCALE GENOMIC DNA]</scope>
    <source>
        <strain evidence="11">CBS 101.48</strain>
    </source>
</reference>
<keyword evidence="6" id="KW-0443">Lipid metabolism</keyword>
<dbReference type="PANTHER" id="PTHR18896:SF76">
    <property type="entry name" value="PHOSPHOLIPASE"/>
    <property type="match status" value="1"/>
</dbReference>
<dbReference type="CDD" id="cd09141">
    <property type="entry name" value="PLDc_vPLD1_2_yPLD_like_2"/>
    <property type="match status" value="1"/>
</dbReference>
<evidence type="ECO:0000256" key="4">
    <source>
        <dbReference type="ARBA" id="ARBA00022801"/>
    </source>
</evidence>
<dbReference type="InterPro" id="IPR025202">
    <property type="entry name" value="PLD-like_dom"/>
</dbReference>
<evidence type="ECO:0000259" key="9">
    <source>
        <dbReference type="PROSITE" id="PS50035"/>
    </source>
</evidence>
<dbReference type="PANTHER" id="PTHR18896">
    <property type="entry name" value="PHOSPHOLIPASE D"/>
    <property type="match status" value="1"/>
</dbReference>
<dbReference type="CDD" id="cd01254">
    <property type="entry name" value="PH_PLD"/>
    <property type="match status" value="1"/>
</dbReference>
<keyword evidence="3" id="KW-0677">Repeat</keyword>
<dbReference type="Pfam" id="PF13091">
    <property type="entry name" value="PLDc_2"/>
    <property type="match status" value="1"/>
</dbReference>
<dbReference type="AlphaFoldDB" id="A0A168L2P0"/>
<dbReference type="GO" id="GO:0006654">
    <property type="term" value="P:phosphatidic acid biosynthetic process"/>
    <property type="evidence" value="ECO:0007669"/>
    <property type="project" value="InterPro"/>
</dbReference>
<feature type="region of interest" description="Disordered" evidence="8">
    <location>
        <begin position="58"/>
        <end position="77"/>
    </location>
</feature>
<dbReference type="InterPro" id="IPR001736">
    <property type="entry name" value="PLipase_D/transphosphatidylase"/>
</dbReference>
<evidence type="ECO:0000259" key="10">
    <source>
        <dbReference type="PROSITE" id="PS50195"/>
    </source>
</evidence>
<dbReference type="GO" id="GO:0009395">
    <property type="term" value="P:phospholipid catabolic process"/>
    <property type="evidence" value="ECO:0007669"/>
    <property type="project" value="TreeGrafter"/>
</dbReference>
<keyword evidence="12" id="KW-1185">Reference proteome</keyword>
<comment type="catalytic activity">
    <reaction evidence="1 7">
        <text>a 1,2-diacyl-sn-glycero-3-phosphocholine + H2O = a 1,2-diacyl-sn-glycero-3-phosphate + choline + H(+)</text>
        <dbReference type="Rhea" id="RHEA:14445"/>
        <dbReference type="ChEBI" id="CHEBI:15354"/>
        <dbReference type="ChEBI" id="CHEBI:15377"/>
        <dbReference type="ChEBI" id="CHEBI:15378"/>
        <dbReference type="ChEBI" id="CHEBI:57643"/>
        <dbReference type="ChEBI" id="CHEBI:58608"/>
        <dbReference type="EC" id="3.1.4.4"/>
    </reaction>
</comment>
<evidence type="ECO:0000256" key="7">
    <source>
        <dbReference type="PIRNR" id="PIRNR009376"/>
    </source>
</evidence>
<proteinExistence type="inferred from homology"/>
<protein>
    <recommendedName>
        <fullName evidence="7">Phospholipase</fullName>
        <ecNumber evidence="7">3.1.4.4</ecNumber>
    </recommendedName>
</protein>
<dbReference type="InterPro" id="IPR036871">
    <property type="entry name" value="PX_dom_sf"/>
</dbReference>
<dbReference type="Gene3D" id="3.30.1520.10">
    <property type="entry name" value="Phox-like domain"/>
    <property type="match status" value="1"/>
</dbReference>
<dbReference type="Proteomes" id="UP000078561">
    <property type="component" value="Unassembled WGS sequence"/>
</dbReference>
<dbReference type="InParanoid" id="A0A168L2P0"/>
<feature type="region of interest" description="Disordered" evidence="8">
    <location>
        <begin position="863"/>
        <end position="936"/>
    </location>
</feature>
<accession>A0A168L2P0</accession>
<evidence type="ECO:0000256" key="8">
    <source>
        <dbReference type="SAM" id="MobiDB-lite"/>
    </source>
</evidence>
<gene>
    <name evidence="11" type="primary">ABSGL_01267.1 scaffold 1223</name>
</gene>
<evidence type="ECO:0000313" key="12">
    <source>
        <dbReference type="Proteomes" id="UP000078561"/>
    </source>
</evidence>
<evidence type="ECO:0000256" key="1">
    <source>
        <dbReference type="ARBA" id="ARBA00000798"/>
    </source>
</evidence>
<dbReference type="InterPro" id="IPR015679">
    <property type="entry name" value="PLipase_D_fam"/>
</dbReference>
<evidence type="ECO:0000313" key="11">
    <source>
        <dbReference type="EMBL" id="SAL95926.1"/>
    </source>
</evidence>
<dbReference type="OMA" id="SPFWAHH"/>
<dbReference type="PROSITE" id="PS50035">
    <property type="entry name" value="PLD"/>
    <property type="match status" value="1"/>
</dbReference>
<evidence type="ECO:0000256" key="3">
    <source>
        <dbReference type="ARBA" id="ARBA00022737"/>
    </source>
</evidence>
<dbReference type="GO" id="GO:0004630">
    <property type="term" value="F:phospholipase D activity"/>
    <property type="evidence" value="ECO:0007669"/>
    <property type="project" value="UniProtKB-UniRule"/>
</dbReference>
<dbReference type="Pfam" id="PF00787">
    <property type="entry name" value="PX"/>
    <property type="match status" value="1"/>
</dbReference>
<dbReference type="GO" id="GO:0035091">
    <property type="term" value="F:phosphatidylinositol binding"/>
    <property type="evidence" value="ECO:0007669"/>
    <property type="project" value="InterPro"/>
</dbReference>
<evidence type="ECO:0000256" key="2">
    <source>
        <dbReference type="ARBA" id="ARBA00008664"/>
    </source>
</evidence>
<dbReference type="InterPro" id="IPR016555">
    <property type="entry name" value="PLipase_D_euk"/>
</dbReference>
<keyword evidence="4 7" id="KW-0378">Hydrolase</keyword>
<dbReference type="PIRSF" id="PIRSF009376">
    <property type="entry name" value="Phospholipase_D_euk"/>
    <property type="match status" value="1"/>
</dbReference>
<name>A0A168L2P0_ABSGL</name>
<comment type="similarity">
    <text evidence="2 7">Belongs to the phospholipase D family.</text>
</comment>
<dbReference type="SMART" id="SM00233">
    <property type="entry name" value="PH"/>
    <property type="match status" value="1"/>
</dbReference>
<dbReference type="OrthoDB" id="14911at2759"/>
<dbReference type="EC" id="3.1.4.4" evidence="7"/>
<keyword evidence="5 7" id="KW-0442">Lipid degradation</keyword>
<dbReference type="SUPFAM" id="SSF64268">
    <property type="entry name" value="PX domain"/>
    <property type="match status" value="1"/>
</dbReference>
<dbReference type="SUPFAM" id="SSF56024">
    <property type="entry name" value="Phospholipase D/nuclease"/>
    <property type="match status" value="2"/>
</dbReference>
<dbReference type="SUPFAM" id="SSF50729">
    <property type="entry name" value="PH domain-like"/>
    <property type="match status" value="1"/>
</dbReference>
<sequence length="1134" mass="130962">MSNPITANVEYFMNRDNEQDWQSSTRDASDANHHFMEDPTHLAKRWHSLMRRMSATIQREEGTPEGAIRSGTPHQPTDHERQLMLALPLPPPMDDHLPSIEEVARENALAIKLAEMKPSYFEHPFEQVDSDISDFEAPLGAEALPTPPQQEDRPFGVKQKIFNSFGSQRRSSTAAPHMWTKYPLAPFYPPVYVVPHIAFFSRDEHGRRAPPILFDILQVAIVHSEMDPRRLWIFRIELYYGEIRWVIHRTIIEFYNLHLTLKFKAATALGGYMPPPSFPSQLAHLYNAALTSMRLTWTGAEEDGEEEDTTEDTIKRRAALEQYLKDLVYVSRLAVNYDLCEFLELSAVSIVKDMGWKGKEGYLEHKLNPTAAIRLSSAFRWMNHWTKKWILLRDSYIALCKDIGSSAPSEVLLFDRHLKILRGHGTFAPYHQTHLTISNGTRRIEIKGSTHRQMDEWMECLDVIRNQSPWVRNHRFGSFAPMRLNAKAKWFVDSHEYFEAVAEALLSAKSEIYIEDWWLSPELYLRRPPKGNEDYRLDRLLKRKAMEGVMIYIVVYKNVPVALPLDSQHTRDWLQNIHKNIKVLRHSDMTSPLWAHHEPVRHFYTFTHRSFVWRLSRNLPWSRLLQPADQGLYQSQYNMEVIDKQSAPRMPWHDIHTAMVGPPARDVARHFIQRWNYIKSTHAKDKDDIPLLLPKGEYVASKDEEKFRGSCRVQVVRSSAEWSLGIKREVSIKYSIYNAYMECISRAKHFIYIENQFFITATRSGDKLIKNKIGEALVARIKRAHQEKQKFRVIVVIPTAPGFEGDFAFADRRSMALRSIAHYQYLSISRGGNSVLEKLHQANIPAEQYIGFYSLRNWGQIKKPTTSPESSDLQSATNGSMDDNRRNGSIRSNNKTRIAKIRTSVGSLTRSVNDDDTSQQQQQPRSNSDEQWDASNDGRMDFVTEQVYIHSKLMIVDDKTVICGSANLNDRSQLGNRDSEIAVVIEDTDLVDSQMNGQTYQAARFALTLRMHLFKEHLGLLLQPDADPKVLDPLSDSFLNRIWHQTAETNTLTYRFLFHCVPDDTVLTFENHRRFVPSGAPGHIANPQRMTYQDIVQQLASIRGHLVHFPTQYLCQENMTSSLVQEAVPPTVFT</sequence>
<feature type="compositionally biased region" description="Polar residues" evidence="8">
    <location>
        <begin position="863"/>
        <end position="896"/>
    </location>
</feature>
<dbReference type="InterPro" id="IPR001849">
    <property type="entry name" value="PH_domain"/>
</dbReference>